<organism evidence="2 3">
    <name type="scientific">Diploptera punctata</name>
    <name type="common">Pacific beetle cockroach</name>
    <dbReference type="NCBI Taxonomy" id="6984"/>
    <lineage>
        <taxon>Eukaryota</taxon>
        <taxon>Metazoa</taxon>
        <taxon>Ecdysozoa</taxon>
        <taxon>Arthropoda</taxon>
        <taxon>Hexapoda</taxon>
        <taxon>Insecta</taxon>
        <taxon>Pterygota</taxon>
        <taxon>Neoptera</taxon>
        <taxon>Polyneoptera</taxon>
        <taxon>Dictyoptera</taxon>
        <taxon>Blattodea</taxon>
        <taxon>Blaberoidea</taxon>
        <taxon>Blaberidae</taxon>
        <taxon>Diplopterinae</taxon>
        <taxon>Diploptera</taxon>
    </lineage>
</organism>
<reference evidence="2" key="1">
    <citation type="journal article" date="2023" name="IScience">
        <title>Live-bearing cockroach genome reveals convergent evolutionary mechanisms linked to viviparity in insects and beyond.</title>
        <authorList>
            <person name="Fouks B."/>
            <person name="Harrison M.C."/>
            <person name="Mikhailova A.A."/>
            <person name="Marchal E."/>
            <person name="English S."/>
            <person name="Carruthers M."/>
            <person name="Jennings E.C."/>
            <person name="Chiamaka E.L."/>
            <person name="Frigard R.A."/>
            <person name="Pippel M."/>
            <person name="Attardo G.M."/>
            <person name="Benoit J.B."/>
            <person name="Bornberg-Bauer E."/>
            <person name="Tobe S.S."/>
        </authorList>
    </citation>
    <scope>NUCLEOTIDE SEQUENCE</scope>
    <source>
        <strain evidence="2">Stay&amp;Tobe</strain>
    </source>
</reference>
<evidence type="ECO:0000259" key="1">
    <source>
        <dbReference type="PROSITE" id="PS51722"/>
    </source>
</evidence>
<dbReference type="EMBL" id="JASPKZ010001994">
    <property type="protein sequence ID" value="KAJ9596344.1"/>
    <property type="molecule type" value="Genomic_DNA"/>
</dbReference>
<comment type="caution">
    <text evidence="2">The sequence shown here is derived from an EMBL/GenBank/DDBJ whole genome shotgun (WGS) entry which is preliminary data.</text>
</comment>
<dbReference type="InterPro" id="IPR009000">
    <property type="entry name" value="Transl_B-barrel_sf"/>
</dbReference>
<protein>
    <recommendedName>
        <fullName evidence="1">Tr-type G domain-containing protein</fullName>
    </recommendedName>
</protein>
<dbReference type="CDD" id="cd04094">
    <property type="entry name" value="eSelB_III"/>
    <property type="match status" value="1"/>
</dbReference>
<dbReference type="Proteomes" id="UP001233999">
    <property type="component" value="Unassembled WGS sequence"/>
</dbReference>
<dbReference type="InterPro" id="IPR049393">
    <property type="entry name" value="eEFSec_III"/>
</dbReference>
<dbReference type="FunFam" id="2.40.30.10:FF:000052">
    <property type="entry name" value="Selenocysteine-specific elongation factor EF-Sec"/>
    <property type="match status" value="1"/>
</dbReference>
<dbReference type="SUPFAM" id="SSF50447">
    <property type="entry name" value="Translation proteins"/>
    <property type="match status" value="1"/>
</dbReference>
<dbReference type="PANTHER" id="PTHR43721:SF11">
    <property type="entry name" value="SELENOCYSTEINE-SPECIFIC ELONGATION FACTOR"/>
    <property type="match status" value="1"/>
</dbReference>
<dbReference type="Pfam" id="PF00009">
    <property type="entry name" value="GTP_EFTU"/>
    <property type="match status" value="1"/>
</dbReference>
<dbReference type="InterPro" id="IPR050055">
    <property type="entry name" value="EF-Tu_GTPase"/>
</dbReference>
<dbReference type="InterPro" id="IPR027417">
    <property type="entry name" value="P-loop_NTPase"/>
</dbReference>
<dbReference type="GO" id="GO:0003746">
    <property type="term" value="F:translation elongation factor activity"/>
    <property type="evidence" value="ECO:0007669"/>
    <property type="project" value="TreeGrafter"/>
</dbReference>
<evidence type="ECO:0000313" key="2">
    <source>
        <dbReference type="EMBL" id="KAJ9596344.1"/>
    </source>
</evidence>
<proteinExistence type="predicted"/>
<dbReference type="SUPFAM" id="SSF52540">
    <property type="entry name" value="P-loop containing nucleoside triphosphate hydrolases"/>
    <property type="match status" value="1"/>
</dbReference>
<dbReference type="AlphaFoldDB" id="A0AAD8ACB1"/>
<dbReference type="GO" id="GO:0005525">
    <property type="term" value="F:GTP binding"/>
    <property type="evidence" value="ECO:0007669"/>
    <property type="project" value="InterPro"/>
</dbReference>
<sequence length="498" mass="55338">MPDHLKNCTPHEKLQFTLVDCPGHASLIRTIIGGAQIIDLMILVVDVTKGMQTQTAECLIIGEITCQKMIVVLNKIDLLPEGNRKALIDKMTKKMKLTLAKSVFENAPIVSVAAKPGGPDASEISSPEGLPNLIEIISKYAFIPERHITRPFLFAVDHCFSIRGQGTVMTGTVLQGTVCVNDTVEIPSMHITKKVKSMQMFKKPVEQAAQGDRIGLCVTQFDPKQLERGIACAPGYVSTLSAAIVSVHKIKYFKGNVNTKAKFHISMGHETVMAKITFFGMTENCDEKEIVFNYDREYKYHTELLPSLANDKENGTSFNQYVLLEFEKPVLAIPGCLVIGSKLDMDIHVNSCRLAFWGHLLEGIEDKNFTSSILPKIKVYKEKSKRGIVERASNEYEIIGKGMFKKETNIQLFVGLQIHLSTGEVGTIESSFGQSGKMKIHIPGGLKESTFAQLSSTNKKKKGKQTEDSSPLSNCEPVQIILNFKRYVFDPHKKMIQI</sequence>
<dbReference type="InterPro" id="IPR049394">
    <property type="entry name" value="eEFSec_C"/>
</dbReference>
<dbReference type="GO" id="GO:0001514">
    <property type="term" value="P:selenocysteine incorporation"/>
    <property type="evidence" value="ECO:0007669"/>
    <property type="project" value="TreeGrafter"/>
</dbReference>
<feature type="domain" description="Tr-type G" evidence="1">
    <location>
        <begin position="1"/>
        <end position="145"/>
    </location>
</feature>
<dbReference type="Pfam" id="PF21208">
    <property type="entry name" value="euk_SelB_III"/>
    <property type="match status" value="1"/>
</dbReference>
<reference evidence="2" key="2">
    <citation type="submission" date="2023-05" db="EMBL/GenBank/DDBJ databases">
        <authorList>
            <person name="Fouks B."/>
        </authorList>
    </citation>
    <scope>NUCLEOTIDE SEQUENCE</scope>
    <source>
        <strain evidence="2">Stay&amp;Tobe</strain>
        <tissue evidence="2">Testes</tissue>
    </source>
</reference>
<dbReference type="Pfam" id="PF03144">
    <property type="entry name" value="GTP_EFTU_D2"/>
    <property type="match status" value="1"/>
</dbReference>
<dbReference type="Gene3D" id="2.40.30.10">
    <property type="entry name" value="Translation factors"/>
    <property type="match status" value="2"/>
</dbReference>
<dbReference type="Gene3D" id="3.40.50.300">
    <property type="entry name" value="P-loop containing nucleotide triphosphate hydrolases"/>
    <property type="match status" value="1"/>
</dbReference>
<gene>
    <name evidence="2" type="ORF">L9F63_012619</name>
</gene>
<dbReference type="GO" id="GO:0003924">
    <property type="term" value="F:GTPase activity"/>
    <property type="evidence" value="ECO:0007669"/>
    <property type="project" value="InterPro"/>
</dbReference>
<keyword evidence="3" id="KW-1185">Reference proteome</keyword>
<evidence type="ECO:0000313" key="3">
    <source>
        <dbReference type="Proteomes" id="UP001233999"/>
    </source>
</evidence>
<accession>A0AAD8ACB1</accession>
<dbReference type="CDD" id="cd03696">
    <property type="entry name" value="SelB_II"/>
    <property type="match status" value="1"/>
</dbReference>
<dbReference type="PANTHER" id="PTHR43721">
    <property type="entry name" value="ELONGATION FACTOR TU-RELATED"/>
    <property type="match status" value="1"/>
</dbReference>
<dbReference type="InterPro" id="IPR004161">
    <property type="entry name" value="EFTu-like_2"/>
</dbReference>
<dbReference type="PROSITE" id="PS51722">
    <property type="entry name" value="G_TR_2"/>
    <property type="match status" value="1"/>
</dbReference>
<name>A0AAD8ACB1_DIPPU</name>
<dbReference type="Pfam" id="PF21131">
    <property type="entry name" value="eEFSec_4th"/>
    <property type="match status" value="1"/>
</dbReference>
<dbReference type="InterPro" id="IPR000795">
    <property type="entry name" value="T_Tr_GTP-bd_dom"/>
</dbReference>